<protein>
    <submittedName>
        <fullName evidence="1">9545_t:CDS:1</fullName>
    </submittedName>
</protein>
<reference evidence="1" key="1">
    <citation type="submission" date="2021-06" db="EMBL/GenBank/DDBJ databases">
        <authorList>
            <person name="Kallberg Y."/>
            <person name="Tangrot J."/>
            <person name="Rosling A."/>
        </authorList>
    </citation>
    <scope>NUCLEOTIDE SEQUENCE</scope>
    <source>
        <strain evidence="1">AU212A</strain>
    </source>
</reference>
<sequence length="66" mass="7671">MPISASTVEDRGDGTEPIIGEWRPHASTTQIDEDEEDPDALRNFKILKNLFQLIIRSRSYKKKKRK</sequence>
<evidence type="ECO:0000313" key="1">
    <source>
        <dbReference type="EMBL" id="CAG8597285.1"/>
    </source>
</evidence>
<dbReference type="Proteomes" id="UP000789860">
    <property type="component" value="Unassembled WGS sequence"/>
</dbReference>
<keyword evidence="2" id="KW-1185">Reference proteome</keyword>
<name>A0ACA9MLZ3_9GLOM</name>
<proteinExistence type="predicted"/>
<dbReference type="EMBL" id="CAJVPM010013802">
    <property type="protein sequence ID" value="CAG8597285.1"/>
    <property type="molecule type" value="Genomic_DNA"/>
</dbReference>
<feature type="non-terminal residue" evidence="1">
    <location>
        <position position="66"/>
    </location>
</feature>
<organism evidence="1 2">
    <name type="scientific">Scutellospora calospora</name>
    <dbReference type="NCBI Taxonomy" id="85575"/>
    <lineage>
        <taxon>Eukaryota</taxon>
        <taxon>Fungi</taxon>
        <taxon>Fungi incertae sedis</taxon>
        <taxon>Mucoromycota</taxon>
        <taxon>Glomeromycotina</taxon>
        <taxon>Glomeromycetes</taxon>
        <taxon>Diversisporales</taxon>
        <taxon>Gigasporaceae</taxon>
        <taxon>Scutellospora</taxon>
    </lineage>
</organism>
<gene>
    <name evidence="1" type="ORF">SCALOS_LOCUS6799</name>
</gene>
<comment type="caution">
    <text evidence="1">The sequence shown here is derived from an EMBL/GenBank/DDBJ whole genome shotgun (WGS) entry which is preliminary data.</text>
</comment>
<accession>A0ACA9MLZ3</accession>
<evidence type="ECO:0000313" key="2">
    <source>
        <dbReference type="Proteomes" id="UP000789860"/>
    </source>
</evidence>